<keyword evidence="1" id="KW-0812">Transmembrane</keyword>
<dbReference type="Proteomes" id="UP001596241">
    <property type="component" value="Unassembled WGS sequence"/>
</dbReference>
<dbReference type="EMBL" id="JBHSPW010000002">
    <property type="protein sequence ID" value="MFC5892202.1"/>
    <property type="molecule type" value="Genomic_DNA"/>
</dbReference>
<feature type="transmembrane region" description="Helical" evidence="1">
    <location>
        <begin position="30"/>
        <end position="48"/>
    </location>
</feature>
<dbReference type="RefSeq" id="WP_345087332.1">
    <property type="nucleotide sequence ID" value="NZ_BAAAWG010000013.1"/>
</dbReference>
<dbReference type="InterPro" id="IPR036259">
    <property type="entry name" value="MFS_trans_sf"/>
</dbReference>
<dbReference type="SUPFAM" id="SSF103473">
    <property type="entry name" value="MFS general substrate transporter"/>
    <property type="match status" value="1"/>
</dbReference>
<keyword evidence="1" id="KW-1133">Transmembrane helix</keyword>
<evidence type="ECO:0000256" key="1">
    <source>
        <dbReference type="SAM" id="Phobius"/>
    </source>
</evidence>
<reference evidence="3" key="1">
    <citation type="journal article" date="2019" name="Int. J. Syst. Evol. Microbiol.">
        <title>The Global Catalogue of Microorganisms (GCM) 10K type strain sequencing project: providing services to taxonomists for standard genome sequencing and annotation.</title>
        <authorList>
            <consortium name="The Broad Institute Genomics Platform"/>
            <consortium name="The Broad Institute Genome Sequencing Center for Infectious Disease"/>
            <person name="Wu L."/>
            <person name="Ma J."/>
        </authorList>
    </citation>
    <scope>NUCLEOTIDE SEQUENCE [LARGE SCALE GENOMIC DNA]</scope>
    <source>
        <strain evidence="3">CGMCC 1.15809</strain>
    </source>
</reference>
<organism evidence="2 3">
    <name type="scientific">Streptomyces ramulosus</name>
    <dbReference type="NCBI Taxonomy" id="47762"/>
    <lineage>
        <taxon>Bacteria</taxon>
        <taxon>Bacillati</taxon>
        <taxon>Actinomycetota</taxon>
        <taxon>Actinomycetes</taxon>
        <taxon>Kitasatosporales</taxon>
        <taxon>Streptomycetaceae</taxon>
        <taxon>Streptomyces</taxon>
    </lineage>
</organism>
<evidence type="ECO:0000313" key="3">
    <source>
        <dbReference type="Proteomes" id="UP001596241"/>
    </source>
</evidence>
<sequence>MPAFRCRLAGVAAALAGSGGGHIALVLFLALWGTGLGILTPAIVSAALRTTPGSPGLASGASNTSRQTGGALGIALFAAIAGRADTPGFLPHAIGLLAATAALLALTGLLCLGIARSTRARPA</sequence>
<name>A0ABW1FCQ7_9ACTN</name>
<evidence type="ECO:0008006" key="4">
    <source>
        <dbReference type="Google" id="ProtNLM"/>
    </source>
</evidence>
<keyword evidence="3" id="KW-1185">Reference proteome</keyword>
<protein>
    <recommendedName>
        <fullName evidence="4">Major facilitator superfamily (MFS) profile domain-containing protein</fullName>
    </recommendedName>
</protein>
<feature type="transmembrane region" description="Helical" evidence="1">
    <location>
        <begin position="90"/>
        <end position="115"/>
    </location>
</feature>
<accession>A0ABW1FCQ7</accession>
<evidence type="ECO:0000313" key="2">
    <source>
        <dbReference type="EMBL" id="MFC5892202.1"/>
    </source>
</evidence>
<keyword evidence="1" id="KW-0472">Membrane</keyword>
<gene>
    <name evidence="2" type="ORF">ACFP3M_05155</name>
</gene>
<proteinExistence type="predicted"/>
<comment type="caution">
    <text evidence="2">The sequence shown here is derived from an EMBL/GenBank/DDBJ whole genome shotgun (WGS) entry which is preliminary data.</text>
</comment>